<dbReference type="Gene3D" id="3.30.429.10">
    <property type="entry name" value="Macrophage Migration Inhibitory Factor"/>
    <property type="match status" value="1"/>
</dbReference>
<reference evidence="5" key="2">
    <citation type="submission" date="2017-05" db="EMBL/GenBank/DDBJ databases">
        <title>Improved OligoMM genomes.</title>
        <authorList>
            <person name="Garzetti D."/>
        </authorList>
    </citation>
    <scope>NUCLEOTIDE SEQUENCE [LARGE SCALE GENOMIC DNA]</scope>
    <source>
        <strain evidence="5">KB18</strain>
    </source>
</reference>
<dbReference type="OrthoDB" id="9804803at2"/>
<dbReference type="AlphaFoldDB" id="A0A1Z2XUI1"/>
<keyword evidence="1" id="KW-0413">Isomerase</keyword>
<dbReference type="GO" id="GO:0016853">
    <property type="term" value="F:isomerase activity"/>
    <property type="evidence" value="ECO:0007669"/>
    <property type="project" value="UniProtKB-KW"/>
</dbReference>
<dbReference type="EMBL" id="CP065321">
    <property type="protein sequence ID" value="QQR31374.1"/>
    <property type="molecule type" value="Genomic_DNA"/>
</dbReference>
<dbReference type="InterPro" id="IPR004370">
    <property type="entry name" value="4-OT-like_dom"/>
</dbReference>
<evidence type="ECO:0000313" key="3">
    <source>
        <dbReference type="EMBL" id="ASB42104.1"/>
    </source>
</evidence>
<gene>
    <name evidence="3" type="ORF">ADH66_16410</name>
    <name evidence="4" type="ORF">I5Q82_06800</name>
</gene>
<dbReference type="Pfam" id="PF01361">
    <property type="entry name" value="Tautomerase"/>
    <property type="match status" value="1"/>
</dbReference>
<evidence type="ECO:0000256" key="1">
    <source>
        <dbReference type="ARBA" id="ARBA00023235"/>
    </source>
</evidence>
<evidence type="ECO:0000259" key="2">
    <source>
        <dbReference type="Pfam" id="PF01361"/>
    </source>
</evidence>
<evidence type="ECO:0000313" key="5">
    <source>
        <dbReference type="Proteomes" id="UP000196710"/>
    </source>
</evidence>
<sequence length="73" mass="8072">MPYISMECGTLTDEQKSRLIKELTETAAGITHIPAEFFSITIKELPDRNFGIGGRSIDRIKAEYAVKGTGKPE</sequence>
<dbReference type="EMBL" id="CP021422">
    <property type="protein sequence ID" value="ASB42104.1"/>
    <property type="molecule type" value="Genomic_DNA"/>
</dbReference>
<keyword evidence="5" id="KW-1185">Reference proteome</keyword>
<accession>A0A1Z2XUI1</accession>
<dbReference type="KEGG" id="amur:ADH66_16410"/>
<evidence type="ECO:0000313" key="6">
    <source>
        <dbReference type="Proteomes" id="UP000596035"/>
    </source>
</evidence>
<proteinExistence type="predicted"/>
<protein>
    <submittedName>
        <fullName evidence="3">4-oxalocrotonate tautomerase</fullName>
    </submittedName>
    <submittedName>
        <fullName evidence="4">Tautomerase family protein</fullName>
    </submittedName>
</protein>
<name>A0A1Z2XUI1_9FIRM</name>
<dbReference type="SUPFAM" id="SSF55331">
    <property type="entry name" value="Tautomerase/MIF"/>
    <property type="match status" value="1"/>
</dbReference>
<reference evidence="3" key="1">
    <citation type="journal article" date="2017" name="Genome Announc.">
        <title>High-Quality Whole-Genome Sequences of the Oligo-Mouse-Microbiota Bacterial Community.</title>
        <authorList>
            <person name="Garzetti D."/>
            <person name="Brugiroux S."/>
            <person name="Bunk B."/>
            <person name="Pukall R."/>
            <person name="McCoy K.D."/>
            <person name="Macpherson A.J."/>
            <person name="Stecher B."/>
        </authorList>
    </citation>
    <scope>NUCLEOTIDE SEQUENCE</scope>
    <source>
        <strain evidence="3">KB18</strain>
    </source>
</reference>
<dbReference type="InterPro" id="IPR014347">
    <property type="entry name" value="Tautomerase/MIF_sf"/>
</dbReference>
<feature type="domain" description="4-oxalocrotonate tautomerase-like" evidence="2">
    <location>
        <begin position="8"/>
        <end position="57"/>
    </location>
</feature>
<reference evidence="4 6" key="3">
    <citation type="submission" date="2020-11" db="EMBL/GenBank/DDBJ databases">
        <title>Closed and high quality bacterial genomes of the OMM12 community.</title>
        <authorList>
            <person name="Marbouty M."/>
            <person name="Lamy-Besnier Q."/>
            <person name="Debarbieux L."/>
            <person name="Koszul R."/>
        </authorList>
    </citation>
    <scope>NUCLEOTIDE SEQUENCE [LARGE SCALE GENOMIC DNA]</scope>
    <source>
        <strain evidence="4 6">KB18</strain>
    </source>
</reference>
<dbReference type="Proteomes" id="UP000196710">
    <property type="component" value="Chromosome"/>
</dbReference>
<dbReference type="RefSeq" id="WP_066538630.1">
    <property type="nucleotide sequence ID" value="NZ_CAJTCQ010000001.1"/>
</dbReference>
<organism evidence="4 6">
    <name type="scientific">Acutalibacter muris</name>
    <dbReference type="NCBI Taxonomy" id="1796620"/>
    <lineage>
        <taxon>Bacteria</taxon>
        <taxon>Bacillati</taxon>
        <taxon>Bacillota</taxon>
        <taxon>Clostridia</taxon>
        <taxon>Eubacteriales</taxon>
        <taxon>Acutalibacteraceae</taxon>
        <taxon>Acutalibacter</taxon>
    </lineage>
</organism>
<evidence type="ECO:0000313" key="4">
    <source>
        <dbReference type="EMBL" id="QQR31374.1"/>
    </source>
</evidence>
<dbReference type="NCBIfam" id="NF041920">
    <property type="entry name" value="DmpI"/>
    <property type="match status" value="1"/>
</dbReference>
<dbReference type="Proteomes" id="UP000596035">
    <property type="component" value="Chromosome"/>
</dbReference>